<evidence type="ECO:0000259" key="26">
    <source>
        <dbReference type="PROSITE" id="PS51864"/>
    </source>
</evidence>
<keyword evidence="12" id="KW-0865">Zymogen</keyword>
<name>A0A8J1KZ96_XENLA</name>
<feature type="region of interest" description="Disordered" evidence="21">
    <location>
        <begin position="618"/>
        <end position="666"/>
    </location>
</feature>
<dbReference type="SUPFAM" id="SSF55486">
    <property type="entry name" value="Metalloproteases ('zincins'), catalytic domain"/>
    <property type="match status" value="1"/>
</dbReference>
<dbReference type="PANTHER" id="PTHR10127:SF814">
    <property type="entry name" value="MEPRIN A SUBUNIT BETA"/>
    <property type="match status" value="1"/>
</dbReference>
<dbReference type="SUPFAM" id="SSF49899">
    <property type="entry name" value="Concanavalin A-like lectins/glucanases"/>
    <property type="match status" value="1"/>
</dbReference>
<keyword evidence="5 15" id="KW-0479">Metal-binding</keyword>
<dbReference type="PRINTS" id="PR00480">
    <property type="entry name" value="ASTACIN"/>
</dbReference>
<reference evidence="28" key="1">
    <citation type="submission" date="2025-08" db="UniProtKB">
        <authorList>
            <consortium name="RefSeq"/>
        </authorList>
    </citation>
    <scope>IDENTIFICATION</scope>
    <source>
        <strain evidence="28">J_2021</strain>
        <tissue evidence="28">Erythrocytes</tissue>
    </source>
</reference>
<evidence type="ECO:0000256" key="19">
    <source>
        <dbReference type="PROSITE-ProRule" id="PRU01211"/>
    </source>
</evidence>
<feature type="domain" description="EGF-like" evidence="23">
    <location>
        <begin position="668"/>
        <end position="708"/>
    </location>
</feature>
<evidence type="ECO:0000256" key="20">
    <source>
        <dbReference type="RuleBase" id="RU361183"/>
    </source>
</evidence>
<dbReference type="PIRSF" id="PIRSF001196">
    <property type="entry name" value="Meprin"/>
    <property type="match status" value="1"/>
</dbReference>
<feature type="compositionally biased region" description="Low complexity" evidence="21">
    <location>
        <begin position="618"/>
        <end position="660"/>
    </location>
</feature>
<dbReference type="InterPro" id="IPR002083">
    <property type="entry name" value="MATH/TRAF_dom"/>
</dbReference>
<evidence type="ECO:0000256" key="13">
    <source>
        <dbReference type="ARBA" id="ARBA00023157"/>
    </source>
</evidence>
<evidence type="ECO:0000256" key="10">
    <source>
        <dbReference type="ARBA" id="ARBA00023049"/>
    </source>
</evidence>
<evidence type="ECO:0000259" key="24">
    <source>
        <dbReference type="PROSITE" id="PS50060"/>
    </source>
</evidence>
<keyword evidence="10 15" id="KW-0482">Metalloprotease</keyword>
<dbReference type="InterPro" id="IPR008974">
    <property type="entry name" value="TRAF-like"/>
</dbReference>
<dbReference type="SMART" id="SM00137">
    <property type="entry name" value="MAM"/>
    <property type="match status" value="1"/>
</dbReference>
<evidence type="ECO:0000256" key="11">
    <source>
        <dbReference type="ARBA" id="ARBA00023136"/>
    </source>
</evidence>
<keyword evidence="2 18" id="KW-0245">EGF-like domain</keyword>
<dbReference type="Proteomes" id="UP000186698">
    <property type="component" value="Chromosome 6L"/>
</dbReference>
<evidence type="ECO:0000256" key="9">
    <source>
        <dbReference type="ARBA" id="ARBA00022989"/>
    </source>
</evidence>
<dbReference type="PROSITE" id="PS50026">
    <property type="entry name" value="EGF_3"/>
    <property type="match status" value="1"/>
</dbReference>
<feature type="binding site" evidence="17 19">
    <location>
        <position position="183"/>
    </location>
    <ligand>
        <name>Zn(2+)</name>
        <dbReference type="ChEBI" id="CHEBI:29105"/>
        <note>catalytic</note>
    </ligand>
</feature>
<evidence type="ECO:0000256" key="3">
    <source>
        <dbReference type="ARBA" id="ARBA00022670"/>
    </source>
</evidence>
<keyword evidence="6" id="KW-0732">Signal</keyword>
<comment type="subcellular location">
    <subcellularLocation>
        <location evidence="1">Membrane</location>
        <topology evidence="1">Single-pass type I membrane protein</topology>
    </subcellularLocation>
</comment>
<evidence type="ECO:0000256" key="4">
    <source>
        <dbReference type="ARBA" id="ARBA00022692"/>
    </source>
</evidence>
<dbReference type="FunFam" id="3.40.390.10:FF:000015">
    <property type="entry name" value="Meprin A subunit"/>
    <property type="match status" value="1"/>
</dbReference>
<proteinExistence type="predicted"/>
<comment type="cofactor">
    <cofactor evidence="19 20">
        <name>Zn(2+)</name>
        <dbReference type="ChEBI" id="CHEBI:29105"/>
    </cofactor>
    <text evidence="19 20">Binds 1 zinc ion per subunit.</text>
</comment>
<dbReference type="PANTHER" id="PTHR10127">
    <property type="entry name" value="DISCOIDIN, CUB, EGF, LAMININ , AND ZINC METALLOPROTEASE DOMAIN CONTAINING"/>
    <property type="match status" value="1"/>
</dbReference>
<feature type="domain" description="MAM" evidence="24">
    <location>
        <begin position="284"/>
        <end position="450"/>
    </location>
</feature>
<evidence type="ECO:0000256" key="2">
    <source>
        <dbReference type="ARBA" id="ARBA00022536"/>
    </source>
</evidence>
<dbReference type="GO" id="GO:0006508">
    <property type="term" value="P:proteolysis"/>
    <property type="evidence" value="ECO:0007669"/>
    <property type="project" value="UniProtKB-KW"/>
</dbReference>
<dbReference type="OrthoDB" id="291007at2759"/>
<dbReference type="CDD" id="cd06263">
    <property type="entry name" value="MAM"/>
    <property type="match status" value="1"/>
</dbReference>
<evidence type="ECO:0000256" key="17">
    <source>
        <dbReference type="PIRSR" id="PIRSR001196-2"/>
    </source>
</evidence>
<dbReference type="Gene3D" id="2.60.120.200">
    <property type="match status" value="1"/>
</dbReference>
<dbReference type="Gene3D" id="3.40.390.10">
    <property type="entry name" value="Collagenase (Catalytic Domain)"/>
    <property type="match status" value="1"/>
</dbReference>
<dbReference type="GO" id="GO:0005615">
    <property type="term" value="C:extracellular space"/>
    <property type="evidence" value="ECO:0000318"/>
    <property type="project" value="GO_Central"/>
</dbReference>
<dbReference type="FunFam" id="2.60.120.200:FF:000037">
    <property type="entry name" value="Meprin A subunit"/>
    <property type="match status" value="1"/>
</dbReference>
<accession>A0A8J1KZ96</accession>
<dbReference type="PROSITE" id="PS50060">
    <property type="entry name" value="MAM_2"/>
    <property type="match status" value="1"/>
</dbReference>
<dbReference type="InterPro" id="IPR013320">
    <property type="entry name" value="ConA-like_dom_sf"/>
</dbReference>
<evidence type="ECO:0000256" key="22">
    <source>
        <dbReference type="SAM" id="Phobius"/>
    </source>
</evidence>
<dbReference type="Gene3D" id="2.60.210.10">
    <property type="entry name" value="Apoptosis, Tumor Necrosis Factor Receptor Associated Protein 2, Chain A"/>
    <property type="match status" value="1"/>
</dbReference>
<dbReference type="SUPFAM" id="SSF49599">
    <property type="entry name" value="TRAF domain-like"/>
    <property type="match status" value="1"/>
</dbReference>
<dbReference type="PROSITE" id="PS50144">
    <property type="entry name" value="MATH"/>
    <property type="match status" value="1"/>
</dbReference>
<feature type="binding site" evidence="17">
    <location>
        <position position="73"/>
    </location>
    <ligand>
        <name>Zn(2+)</name>
        <dbReference type="ChEBI" id="CHEBI:29105"/>
        <note>catalytic</note>
    </ligand>
</feature>
<dbReference type="FunFam" id="2.60.210.10:FF:000009">
    <property type="entry name" value="Meprin A subunit"/>
    <property type="match status" value="1"/>
</dbReference>
<feature type="domain" description="Peptidase M12A" evidence="26">
    <location>
        <begin position="83"/>
        <end position="277"/>
    </location>
</feature>
<dbReference type="EC" id="3.4.24.-" evidence="15"/>
<feature type="domain" description="MATH" evidence="25">
    <location>
        <begin position="448"/>
        <end position="609"/>
    </location>
</feature>
<dbReference type="PROSITE" id="PS51864">
    <property type="entry name" value="ASTACIN"/>
    <property type="match status" value="1"/>
</dbReference>
<dbReference type="Pfam" id="PF00629">
    <property type="entry name" value="MAM"/>
    <property type="match status" value="1"/>
</dbReference>
<keyword evidence="9 22" id="KW-1133">Transmembrane helix</keyword>
<dbReference type="GO" id="GO:0016020">
    <property type="term" value="C:membrane"/>
    <property type="evidence" value="ECO:0007669"/>
    <property type="project" value="UniProtKB-SubCell"/>
</dbReference>
<feature type="transmembrane region" description="Helical" evidence="22">
    <location>
        <begin position="717"/>
        <end position="742"/>
    </location>
</feature>
<sequence>MSACQEAYLGCLLARPSKNGISYPLSHDTPESAVVRCFTEPLQDNAAIDVDGGKNLDIFDINIGAGLDLFEGDIILADTNQRNSIIGDQYRWPIPVPYFLEDSLEINAKALVLEAFERYRLKTCIDFKAWEGEPNYISVFRDNGCYSYVGNLRRGKQQLSLGTNCDRIATIQHEFLHALGFWHEQSRSDRDDYVTIVWDRILPGREHNFNAYDDTRSDSLNVPYDYSSVMHYSKTAFQSGTEPTIVTKIAAFSDVIGQRMDFSDYDLEKLNQLYNCSSSITFMDTCTFEYNNICGMIQGTGDNGDWNHILHSADGPSNDHTHLGNCKDSGYYMHFSTSTGNAGETALLESRLFYPNRGFQCLEFFYYYNGNENDALNIWIREYTEASPNGTLTFITSIKGNPAEYWQLHHVSLNVKNKFRVVFEGVKGNGPSNGGFAIDDINLSEALCPHYIWHIRNFTQSIQANGKMFSPPLYSKDGYAYQVQVLHNGPADKPYDLGIYFHLISGANDDTLQWPCSLRQAKMELMDQNPDIRKRMSNLRSITTDPTQVSNNGGLFWDRPEKVGTSTTFPNGTEYFRGPGYGTSAFISHDRLLSRDFLKGGDAYFRFSFEDVSHLNATQPTPVPTTTTKPPITNIPTTTKPQQTPVPTTTTKPPITNIPNPTKPDPDVPKECEGFVCENEGVCVLENAKAVCRCKVSKDWWYVGEKCERKVSSQDTLVIAVSSSVTIFAVMLIITLTSVFCLKKKHKKQLANTGKAQTTENAYAF</sequence>
<evidence type="ECO:0000259" key="23">
    <source>
        <dbReference type="PROSITE" id="PS50026"/>
    </source>
</evidence>
<dbReference type="Pfam" id="PF22486">
    <property type="entry name" value="MATH_2"/>
    <property type="match status" value="1"/>
</dbReference>
<dbReference type="GO" id="GO:0008270">
    <property type="term" value="F:zinc ion binding"/>
    <property type="evidence" value="ECO:0007669"/>
    <property type="project" value="UniProtKB-UniRule"/>
</dbReference>
<dbReference type="InterPro" id="IPR006026">
    <property type="entry name" value="Peptidase_Metallo"/>
</dbReference>
<keyword evidence="4 22" id="KW-0812">Transmembrane</keyword>
<dbReference type="Pfam" id="PF01400">
    <property type="entry name" value="Astacin"/>
    <property type="match status" value="1"/>
</dbReference>
<evidence type="ECO:0000313" key="28">
    <source>
        <dbReference type="RefSeq" id="XP_041421584.1"/>
    </source>
</evidence>
<organism evidence="27 28">
    <name type="scientific">Xenopus laevis</name>
    <name type="common">African clawed frog</name>
    <dbReference type="NCBI Taxonomy" id="8355"/>
    <lineage>
        <taxon>Eukaryota</taxon>
        <taxon>Metazoa</taxon>
        <taxon>Chordata</taxon>
        <taxon>Craniata</taxon>
        <taxon>Vertebrata</taxon>
        <taxon>Euteleostomi</taxon>
        <taxon>Amphibia</taxon>
        <taxon>Batrachia</taxon>
        <taxon>Anura</taxon>
        <taxon>Pipoidea</taxon>
        <taxon>Pipidae</taxon>
        <taxon>Xenopodinae</taxon>
        <taxon>Xenopus</taxon>
        <taxon>Xenopus</taxon>
    </lineage>
</organism>
<gene>
    <name evidence="28" type="primary">LOC108718577</name>
</gene>
<keyword evidence="8 15" id="KW-0862">Zinc</keyword>
<feature type="binding site" evidence="17 19">
    <location>
        <position position="173"/>
    </location>
    <ligand>
        <name>Zn(2+)</name>
        <dbReference type="ChEBI" id="CHEBI:29105"/>
        <note>catalytic</note>
    </ligand>
</feature>
<keyword evidence="27" id="KW-1185">Reference proteome</keyword>
<dbReference type="RefSeq" id="XP_041421584.1">
    <property type="nucleotide sequence ID" value="XM_041565650.1"/>
</dbReference>
<dbReference type="KEGG" id="xla:108718577"/>
<feature type="binding site" evidence="17 19">
    <location>
        <position position="177"/>
    </location>
    <ligand>
        <name>Zn(2+)</name>
        <dbReference type="ChEBI" id="CHEBI:29105"/>
        <note>catalytic</note>
    </ligand>
</feature>
<evidence type="ECO:0000256" key="21">
    <source>
        <dbReference type="SAM" id="MobiDB-lite"/>
    </source>
</evidence>
<evidence type="ECO:0000256" key="18">
    <source>
        <dbReference type="PROSITE-ProRule" id="PRU00076"/>
    </source>
</evidence>
<dbReference type="SMART" id="SM00061">
    <property type="entry name" value="MATH"/>
    <property type="match status" value="1"/>
</dbReference>
<evidence type="ECO:0000256" key="1">
    <source>
        <dbReference type="ARBA" id="ARBA00004479"/>
    </source>
</evidence>
<evidence type="ECO:0000256" key="8">
    <source>
        <dbReference type="ARBA" id="ARBA00022833"/>
    </source>
</evidence>
<evidence type="ECO:0000256" key="5">
    <source>
        <dbReference type="ARBA" id="ARBA00022723"/>
    </source>
</evidence>
<evidence type="ECO:0000313" key="27">
    <source>
        <dbReference type="Proteomes" id="UP000186698"/>
    </source>
</evidence>
<evidence type="ECO:0000259" key="25">
    <source>
        <dbReference type="PROSITE" id="PS50144"/>
    </source>
</evidence>
<evidence type="ECO:0000256" key="15">
    <source>
        <dbReference type="PIRNR" id="PIRNR001196"/>
    </source>
</evidence>
<feature type="active site" evidence="16 19">
    <location>
        <position position="174"/>
    </location>
</feature>
<dbReference type="InterPro" id="IPR008294">
    <property type="entry name" value="Meprin"/>
</dbReference>
<keyword evidence="11 22" id="KW-0472">Membrane</keyword>
<evidence type="ECO:0000256" key="14">
    <source>
        <dbReference type="ARBA" id="ARBA00023180"/>
    </source>
</evidence>
<dbReference type="InterPro" id="IPR024079">
    <property type="entry name" value="MetalloPept_cat_dom_sf"/>
</dbReference>
<dbReference type="GO" id="GO:0004222">
    <property type="term" value="F:metalloendopeptidase activity"/>
    <property type="evidence" value="ECO:0000318"/>
    <property type="project" value="GO_Central"/>
</dbReference>
<dbReference type="AlphaFoldDB" id="A0A8J1KZ96"/>
<evidence type="ECO:0000256" key="12">
    <source>
        <dbReference type="ARBA" id="ARBA00023145"/>
    </source>
</evidence>
<evidence type="ECO:0000256" key="16">
    <source>
        <dbReference type="PIRSR" id="PIRSR001196-1"/>
    </source>
</evidence>
<comment type="caution">
    <text evidence="18">Lacks conserved residue(s) required for the propagation of feature annotation.</text>
</comment>
<evidence type="ECO:0000256" key="6">
    <source>
        <dbReference type="ARBA" id="ARBA00022729"/>
    </source>
</evidence>
<dbReference type="PROSITE" id="PS00740">
    <property type="entry name" value="MAM_1"/>
    <property type="match status" value="1"/>
</dbReference>
<keyword evidence="7 15" id="KW-0378">Hydrolase</keyword>
<keyword evidence="3 15" id="KW-0645">Protease</keyword>
<protein>
    <recommendedName>
        <fullName evidence="15">Meprin A subunit</fullName>
        <ecNumber evidence="15">3.4.24.-</ecNumber>
    </recommendedName>
    <alternativeName>
        <fullName evidence="15">Endopeptidase-2</fullName>
    </alternativeName>
</protein>
<keyword evidence="14" id="KW-0325">Glycoprotein</keyword>
<dbReference type="GeneID" id="108718577"/>
<dbReference type="PRINTS" id="PR00020">
    <property type="entry name" value="MAMDOMAIN"/>
</dbReference>
<dbReference type="InterPro" id="IPR001506">
    <property type="entry name" value="Peptidase_M12A"/>
</dbReference>
<dbReference type="InterPro" id="IPR000998">
    <property type="entry name" value="MAM_dom"/>
</dbReference>
<evidence type="ECO:0000256" key="7">
    <source>
        <dbReference type="ARBA" id="ARBA00022801"/>
    </source>
</evidence>
<dbReference type="SMART" id="SM00235">
    <property type="entry name" value="ZnMc"/>
    <property type="match status" value="1"/>
</dbReference>
<keyword evidence="13" id="KW-1015">Disulfide bond</keyword>
<dbReference type="InterPro" id="IPR000742">
    <property type="entry name" value="EGF"/>
</dbReference>